<comment type="caution">
    <text evidence="7">Lacks conserved residue(s) required for the propagation of feature annotation.</text>
</comment>
<feature type="binding site" evidence="7">
    <location>
        <position position="161"/>
    </location>
    <ligand>
        <name>substrate</name>
    </ligand>
</feature>
<dbReference type="NCBIfam" id="TIGR00091">
    <property type="entry name" value="tRNA (guanosine(46)-N7)-methyltransferase TrmB"/>
    <property type="match status" value="1"/>
</dbReference>
<reference evidence="8 9" key="1">
    <citation type="submission" date="2019-07" db="EMBL/GenBank/DDBJ databases">
        <title>Whole genome shotgun sequence of Cellulomonas soli NBRC 109434.</title>
        <authorList>
            <person name="Hosoyama A."/>
            <person name="Uohara A."/>
            <person name="Ohji S."/>
            <person name="Ichikawa N."/>
        </authorList>
    </citation>
    <scope>NUCLEOTIDE SEQUENCE [LARGE SCALE GENOMIC DNA]</scope>
    <source>
        <strain evidence="8 9">NBRC 109434</strain>
    </source>
</reference>
<feature type="binding site" evidence="7">
    <location>
        <position position="193"/>
    </location>
    <ligand>
        <name>substrate</name>
    </ligand>
</feature>
<gene>
    <name evidence="7 8" type="primary">trmB</name>
    <name evidence="8" type="ORF">CSO01_15210</name>
</gene>
<keyword evidence="6 7" id="KW-0819">tRNA processing</keyword>
<feature type="binding site" evidence="7">
    <location>
        <position position="82"/>
    </location>
    <ligand>
        <name>S-adenosyl-L-methionine</name>
        <dbReference type="ChEBI" id="CHEBI:59789"/>
    </ligand>
</feature>
<comment type="pathway">
    <text evidence="7">tRNA modification; N(7)-methylguanine-tRNA biosynthesis.</text>
</comment>
<dbReference type="InterPro" id="IPR003358">
    <property type="entry name" value="tRNA_(Gua-N-7)_MeTrfase_Trmb"/>
</dbReference>
<keyword evidence="4 7" id="KW-0808">Transferase</keyword>
<dbReference type="HAMAP" id="MF_01057">
    <property type="entry name" value="tRNA_methyltr_TrmB"/>
    <property type="match status" value="1"/>
</dbReference>
<evidence type="ECO:0000313" key="8">
    <source>
        <dbReference type="EMBL" id="GEP68806.1"/>
    </source>
</evidence>
<dbReference type="EMBL" id="BKAL01000004">
    <property type="protein sequence ID" value="GEP68806.1"/>
    <property type="molecule type" value="Genomic_DNA"/>
</dbReference>
<keyword evidence="5 7" id="KW-0949">S-adenosyl-L-methionine</keyword>
<evidence type="ECO:0000256" key="4">
    <source>
        <dbReference type="ARBA" id="ARBA00022679"/>
    </source>
</evidence>
<accession>A0A512PCB7</accession>
<dbReference type="Proteomes" id="UP000321798">
    <property type="component" value="Unassembled WGS sequence"/>
</dbReference>
<dbReference type="InterPro" id="IPR055361">
    <property type="entry name" value="tRNA_methyltr_TrmB_bact"/>
</dbReference>
<feature type="binding site" evidence="7">
    <location>
        <position position="107"/>
    </location>
    <ligand>
        <name>S-adenosyl-L-methionine</name>
        <dbReference type="ChEBI" id="CHEBI:59789"/>
    </ligand>
</feature>
<proteinExistence type="inferred from homology"/>
<dbReference type="PANTHER" id="PTHR23417:SF14">
    <property type="entry name" value="PENTACOTRIPEPTIDE-REPEAT REGION OF PRORP DOMAIN-CONTAINING PROTEIN"/>
    <property type="match status" value="1"/>
</dbReference>
<organism evidence="8 9">
    <name type="scientific">Cellulomonas soli</name>
    <dbReference type="NCBI Taxonomy" id="931535"/>
    <lineage>
        <taxon>Bacteria</taxon>
        <taxon>Bacillati</taxon>
        <taxon>Actinomycetota</taxon>
        <taxon>Actinomycetes</taxon>
        <taxon>Micrococcales</taxon>
        <taxon>Cellulomonadaceae</taxon>
        <taxon>Cellulomonas</taxon>
    </lineage>
</organism>
<name>A0A512PCB7_9CELL</name>
<dbReference type="Pfam" id="PF02390">
    <property type="entry name" value="Methyltransf_4"/>
    <property type="match status" value="1"/>
</dbReference>
<comment type="similarity">
    <text evidence="7">Belongs to the class I-like SAM-binding methyltransferase superfamily. TrmB family.</text>
</comment>
<keyword evidence="3 7" id="KW-0489">Methyltransferase</keyword>
<comment type="function">
    <text evidence="2 7">Catalyzes the formation of N(7)-methylguanine at position 46 (m7G46) in tRNA.</text>
</comment>
<keyword evidence="9" id="KW-1185">Reference proteome</keyword>
<feature type="binding site" evidence="7">
    <location>
        <begin position="231"/>
        <end position="234"/>
    </location>
    <ligand>
        <name>substrate</name>
    </ligand>
</feature>
<dbReference type="InterPro" id="IPR029063">
    <property type="entry name" value="SAM-dependent_MTases_sf"/>
</dbReference>
<dbReference type="SUPFAM" id="SSF53335">
    <property type="entry name" value="S-adenosyl-L-methionine-dependent methyltransferases"/>
    <property type="match status" value="1"/>
</dbReference>
<protein>
    <recommendedName>
        <fullName evidence="7">tRNA (guanine-N(7)-)-methyltransferase</fullName>
        <ecNumber evidence="7">2.1.1.33</ecNumber>
    </recommendedName>
    <alternativeName>
        <fullName evidence="7">tRNA (guanine(46)-N(7))-methyltransferase</fullName>
    </alternativeName>
    <alternativeName>
        <fullName evidence="7">tRNA(m7G46)-methyltransferase</fullName>
    </alternativeName>
</protein>
<evidence type="ECO:0000256" key="5">
    <source>
        <dbReference type="ARBA" id="ARBA00022691"/>
    </source>
</evidence>
<dbReference type="CDD" id="cd02440">
    <property type="entry name" value="AdoMet_MTases"/>
    <property type="match status" value="1"/>
</dbReference>
<dbReference type="GO" id="GO:0043527">
    <property type="term" value="C:tRNA methyltransferase complex"/>
    <property type="evidence" value="ECO:0007669"/>
    <property type="project" value="TreeGrafter"/>
</dbReference>
<dbReference type="AlphaFoldDB" id="A0A512PCB7"/>
<dbReference type="GO" id="GO:0008176">
    <property type="term" value="F:tRNA (guanine(46)-N7)-methyltransferase activity"/>
    <property type="evidence" value="ECO:0007669"/>
    <property type="project" value="UniProtKB-UniRule"/>
</dbReference>
<comment type="catalytic activity">
    <reaction evidence="1 7">
        <text>guanosine(46) in tRNA + S-adenosyl-L-methionine = N(7)-methylguanosine(46) in tRNA + S-adenosyl-L-homocysteine</text>
        <dbReference type="Rhea" id="RHEA:42708"/>
        <dbReference type="Rhea" id="RHEA-COMP:10188"/>
        <dbReference type="Rhea" id="RHEA-COMP:10189"/>
        <dbReference type="ChEBI" id="CHEBI:57856"/>
        <dbReference type="ChEBI" id="CHEBI:59789"/>
        <dbReference type="ChEBI" id="CHEBI:74269"/>
        <dbReference type="ChEBI" id="CHEBI:74480"/>
        <dbReference type="EC" id="2.1.1.33"/>
    </reaction>
</comment>
<evidence type="ECO:0000256" key="1">
    <source>
        <dbReference type="ARBA" id="ARBA00000142"/>
    </source>
</evidence>
<evidence type="ECO:0000313" key="9">
    <source>
        <dbReference type="Proteomes" id="UP000321798"/>
    </source>
</evidence>
<feature type="binding site" evidence="7">
    <location>
        <position position="134"/>
    </location>
    <ligand>
        <name>S-adenosyl-L-methionine</name>
        <dbReference type="ChEBI" id="CHEBI:59789"/>
    </ligand>
</feature>
<dbReference type="PANTHER" id="PTHR23417">
    <property type="entry name" value="3-DEOXY-D-MANNO-OCTULOSONIC-ACID TRANSFERASE/TRNA GUANINE-N 7 - -METHYLTRANSFERASE"/>
    <property type="match status" value="1"/>
</dbReference>
<sequence length="253" mass="27993">MATVNLPSDAFRHVAARPHEPLRTFHPRRSVLGHDREDALDRLWPRWGFSVHDEDRGTAPLTEAGTLDTEALFGRRAPVVLEIGSGMGETTAAMAAADPGRDYLAVEAHLPGIANLLLLVDRAGLTNVRVAHGDALDLVRRHLPEGSLDAVHVFFPDPWPKARHHKRRIIQPVHVALLRSRLRIGGALHCATDWLEYAESMRETLEADPGLDNPAAPVGGFVARPAHRPVTKFEQRGLDLGHEVRDLVVHRVR</sequence>
<evidence type="ECO:0000256" key="3">
    <source>
        <dbReference type="ARBA" id="ARBA00022603"/>
    </source>
</evidence>
<dbReference type="Gene3D" id="3.40.50.150">
    <property type="entry name" value="Vaccinia Virus protein VP39"/>
    <property type="match status" value="1"/>
</dbReference>
<dbReference type="PROSITE" id="PS51625">
    <property type="entry name" value="SAM_MT_TRMB"/>
    <property type="match status" value="1"/>
</dbReference>
<evidence type="ECO:0000256" key="7">
    <source>
        <dbReference type="HAMAP-Rule" id="MF_01057"/>
    </source>
</evidence>
<feature type="binding site" evidence="7">
    <location>
        <position position="157"/>
    </location>
    <ligand>
        <name>S-adenosyl-L-methionine</name>
        <dbReference type="ChEBI" id="CHEBI:59789"/>
    </ligand>
</feature>
<dbReference type="EC" id="2.1.1.33" evidence="7"/>
<evidence type="ECO:0000256" key="2">
    <source>
        <dbReference type="ARBA" id="ARBA00003015"/>
    </source>
</evidence>
<evidence type="ECO:0000256" key="6">
    <source>
        <dbReference type="ARBA" id="ARBA00022694"/>
    </source>
</evidence>
<dbReference type="UniPathway" id="UPA00989"/>
<comment type="caution">
    <text evidence="8">The sequence shown here is derived from an EMBL/GenBank/DDBJ whole genome shotgun (WGS) entry which is preliminary data.</text>
</comment>